<evidence type="ECO:0000256" key="4">
    <source>
        <dbReference type="SAM" id="Coils"/>
    </source>
</evidence>
<organism evidence="6 7">
    <name type="scientific">Polistes dominula</name>
    <name type="common">European paper wasp</name>
    <name type="synonym">Vespa dominula</name>
    <dbReference type="NCBI Taxonomy" id="743375"/>
    <lineage>
        <taxon>Eukaryota</taxon>
        <taxon>Metazoa</taxon>
        <taxon>Ecdysozoa</taxon>
        <taxon>Arthropoda</taxon>
        <taxon>Hexapoda</taxon>
        <taxon>Insecta</taxon>
        <taxon>Pterygota</taxon>
        <taxon>Neoptera</taxon>
        <taxon>Endopterygota</taxon>
        <taxon>Hymenoptera</taxon>
        <taxon>Apocrita</taxon>
        <taxon>Aculeata</taxon>
        <taxon>Vespoidea</taxon>
        <taxon>Vespidae</taxon>
        <taxon>Polistinae</taxon>
        <taxon>Polistini</taxon>
        <taxon>Polistes</taxon>
    </lineage>
</organism>
<accession>A0ABM1I3A8</accession>
<evidence type="ECO:0000256" key="5">
    <source>
        <dbReference type="SAM" id="MobiDB-lite"/>
    </source>
</evidence>
<reference evidence="7" key="1">
    <citation type="submission" date="2025-08" db="UniProtKB">
        <authorList>
            <consortium name="RefSeq"/>
        </authorList>
    </citation>
    <scope>IDENTIFICATION</scope>
    <source>
        <tissue evidence="7">Whole body</tissue>
    </source>
</reference>
<evidence type="ECO:0000256" key="2">
    <source>
        <dbReference type="ARBA" id="ARBA00023186"/>
    </source>
</evidence>
<keyword evidence="4" id="KW-0175">Coiled coil</keyword>
<keyword evidence="6" id="KW-1185">Reference proteome</keyword>
<dbReference type="PANTHER" id="PTHR21237:SF23">
    <property type="entry name" value="GRPE PROTEIN HOMOLOG, MITOCHONDRIAL"/>
    <property type="match status" value="1"/>
</dbReference>
<dbReference type="CDD" id="cd00446">
    <property type="entry name" value="GrpE"/>
    <property type="match status" value="1"/>
</dbReference>
<dbReference type="GeneID" id="107065480"/>
<keyword evidence="2" id="KW-0143">Chaperone</keyword>
<proteinExistence type="inferred from homology"/>
<dbReference type="Proteomes" id="UP000694924">
    <property type="component" value="Unplaced"/>
</dbReference>
<feature type="coiled-coil region" evidence="4">
    <location>
        <begin position="70"/>
        <end position="104"/>
    </location>
</feature>
<dbReference type="Pfam" id="PF01025">
    <property type="entry name" value="GrpE"/>
    <property type="match status" value="1"/>
</dbReference>
<dbReference type="Gene3D" id="3.90.20.20">
    <property type="match status" value="1"/>
</dbReference>
<feature type="region of interest" description="Disordered" evidence="5">
    <location>
        <begin position="47"/>
        <end position="69"/>
    </location>
</feature>
<sequence length="221" mass="25657">MASITIPVAMKLVRFTTDTMYQINKNSLLRLSRTSYTFPWQKPRYSTVTEEKKNEGDAPGTPLQEPTAAEKKWKEEIELLNKEIVELKEIKNTFEDKYKRALADGENLRVRLTKQIEDAKLFGIQGFCKDLLDVADVLGKATESVPKNELTDKNPHLKTLYEGLIMTEAQLHKVFKKHGLVSLNPLNEKFDPNQHEALFQQKKRNVFNFFRKWKGRSQEQS</sequence>
<evidence type="ECO:0000256" key="3">
    <source>
        <dbReference type="RuleBase" id="RU004478"/>
    </source>
</evidence>
<protein>
    <submittedName>
        <fullName evidence="7">GrpE protein homolog, mitochondrial isoform X2</fullName>
    </submittedName>
</protein>
<comment type="similarity">
    <text evidence="1 3">Belongs to the GrpE family.</text>
</comment>
<evidence type="ECO:0000313" key="7">
    <source>
        <dbReference type="RefSeq" id="XP_015174695.1"/>
    </source>
</evidence>
<dbReference type="PANTHER" id="PTHR21237">
    <property type="entry name" value="GRPE PROTEIN"/>
    <property type="match status" value="1"/>
</dbReference>
<evidence type="ECO:0000313" key="6">
    <source>
        <dbReference type="Proteomes" id="UP000694924"/>
    </source>
</evidence>
<evidence type="ECO:0000256" key="1">
    <source>
        <dbReference type="ARBA" id="ARBA00009054"/>
    </source>
</evidence>
<dbReference type="PRINTS" id="PR00773">
    <property type="entry name" value="GRPEPROTEIN"/>
</dbReference>
<dbReference type="InterPro" id="IPR000740">
    <property type="entry name" value="GrpE"/>
</dbReference>
<dbReference type="SUPFAM" id="SSF58014">
    <property type="entry name" value="Coiled-coil domain of nucleotide exchange factor GrpE"/>
    <property type="match status" value="1"/>
</dbReference>
<dbReference type="InterPro" id="IPR013805">
    <property type="entry name" value="GrpE_CC"/>
</dbReference>
<dbReference type="RefSeq" id="XP_015174695.1">
    <property type="nucleotide sequence ID" value="XM_015319209.1"/>
</dbReference>
<name>A0ABM1I3A8_POLDO</name>
<gene>
    <name evidence="7" type="primary">LOC107065480</name>
</gene>